<reference evidence="1 2" key="1">
    <citation type="submission" date="2016-04" db="EMBL/GenBank/DDBJ databases">
        <title>A degradative enzymes factory behind the ericoid mycorrhizal symbiosis.</title>
        <authorList>
            <consortium name="DOE Joint Genome Institute"/>
            <person name="Martino E."/>
            <person name="Morin E."/>
            <person name="Grelet G."/>
            <person name="Kuo A."/>
            <person name="Kohler A."/>
            <person name="Daghino S."/>
            <person name="Barry K."/>
            <person name="Choi C."/>
            <person name="Cichocki N."/>
            <person name="Clum A."/>
            <person name="Copeland A."/>
            <person name="Hainaut M."/>
            <person name="Haridas S."/>
            <person name="Labutti K."/>
            <person name="Lindquist E."/>
            <person name="Lipzen A."/>
            <person name="Khouja H.-R."/>
            <person name="Murat C."/>
            <person name="Ohm R."/>
            <person name="Olson A."/>
            <person name="Spatafora J."/>
            <person name="Veneault-Fourrey C."/>
            <person name="Henrissat B."/>
            <person name="Grigoriev I."/>
            <person name="Martin F."/>
            <person name="Perotto S."/>
        </authorList>
    </citation>
    <scope>NUCLEOTIDE SEQUENCE [LARGE SCALE GENOMIC DNA]</scope>
    <source>
        <strain evidence="1 2">E</strain>
    </source>
</reference>
<keyword evidence="2" id="KW-1185">Reference proteome</keyword>
<evidence type="ECO:0000313" key="2">
    <source>
        <dbReference type="Proteomes" id="UP000235371"/>
    </source>
</evidence>
<dbReference type="InParanoid" id="A0A2J6TN23"/>
<dbReference type="Proteomes" id="UP000235371">
    <property type="component" value="Unassembled WGS sequence"/>
</dbReference>
<dbReference type="OrthoDB" id="9994419at2759"/>
<dbReference type="SUPFAM" id="SSF52047">
    <property type="entry name" value="RNI-like"/>
    <property type="match status" value="1"/>
</dbReference>
<dbReference type="RefSeq" id="XP_024741319.1">
    <property type="nucleotide sequence ID" value="XM_024879499.1"/>
</dbReference>
<dbReference type="AlphaFoldDB" id="A0A2J6TN23"/>
<dbReference type="Gene3D" id="3.80.10.10">
    <property type="entry name" value="Ribonuclease Inhibitor"/>
    <property type="match status" value="1"/>
</dbReference>
<accession>A0A2J6TN23</accession>
<organism evidence="1 2">
    <name type="scientific">Hyaloscypha bicolor E</name>
    <dbReference type="NCBI Taxonomy" id="1095630"/>
    <lineage>
        <taxon>Eukaryota</taxon>
        <taxon>Fungi</taxon>
        <taxon>Dikarya</taxon>
        <taxon>Ascomycota</taxon>
        <taxon>Pezizomycotina</taxon>
        <taxon>Leotiomycetes</taxon>
        <taxon>Helotiales</taxon>
        <taxon>Hyaloscyphaceae</taxon>
        <taxon>Hyaloscypha</taxon>
        <taxon>Hyaloscypha bicolor</taxon>
    </lineage>
</organism>
<dbReference type="STRING" id="1095630.A0A2J6TN23"/>
<evidence type="ECO:0008006" key="3">
    <source>
        <dbReference type="Google" id="ProtNLM"/>
    </source>
</evidence>
<name>A0A2J6TN23_9HELO</name>
<evidence type="ECO:0000313" key="1">
    <source>
        <dbReference type="EMBL" id="PMD64415.1"/>
    </source>
</evidence>
<sequence length="438" mass="49532">MLPCLQLSRRMYDVALPLFYRDIKVVQERLAAEGPNFQLLRSIDSNPSLAPLIRTLDLTGFLNSGRPWLVPRTLLLFLRLRSLHLQLGEMKKLSDQAIQKIFFGMPDLETLTIADTCPKTHPTYLSDVLRTMESVGPDTFSNIRSLTCRSNSDFIQLWNLADRVSFVDTDIFSNVLPRFPKLQALDLAYTSVNPQSLLAINPDAKLQFLRITNCQDNDTSMLAHFLATHTAVKNSLVVFDATGVRFTQQDTTTILDGFPPTLRSLNLSSSNMTANHVPQLQKLCRHLEELSVGHGLTMDQVEASIMGPNFEFDFSTTRRSLHDARTSKDALGHELTLGPMRDAIATCNLRRRLASVSPMNRHTNTYRSRIRYLNLSSMDEEDQGRITNSVLLGKHSKPLELIVIPNVSTEDYHILQKLCGGCGWRDKWMNGMVWVERG</sequence>
<gene>
    <name evidence="1" type="ORF">K444DRAFT_609040</name>
</gene>
<dbReference type="EMBL" id="KZ613758">
    <property type="protein sequence ID" value="PMD64415.1"/>
    <property type="molecule type" value="Genomic_DNA"/>
</dbReference>
<dbReference type="GeneID" id="36587576"/>
<dbReference type="InterPro" id="IPR032675">
    <property type="entry name" value="LRR_dom_sf"/>
</dbReference>
<protein>
    <recommendedName>
        <fullName evidence="3">RNI-like protein</fullName>
    </recommendedName>
</protein>
<proteinExistence type="predicted"/>